<comment type="similarity">
    <text evidence="1 4">Belongs to the RNase T2 family.</text>
</comment>
<dbReference type="Pfam" id="PF00445">
    <property type="entry name" value="Ribonuclease_T2"/>
    <property type="match status" value="1"/>
</dbReference>
<evidence type="ECO:0000256" key="2">
    <source>
        <dbReference type="ARBA" id="ARBA00022722"/>
    </source>
</evidence>
<dbReference type="SUPFAM" id="SSF55895">
    <property type="entry name" value="Ribonuclease Rh-like"/>
    <property type="match status" value="1"/>
</dbReference>
<keyword evidence="2" id="KW-0378">Hydrolase</keyword>
<sequence length="245" mass="27223">MKMRDLLGLAAAVLATVSLLVSGVCGFDFYKLSLAWPPSACNTGRECIPYIPGMFTVHGLWPQYANDTAVPPYEKNPKCTTVTPTSPDQIPAVLQPIEEKLKENWPSFYPDKTTGARNDPAFWRHEWESHGMCSDYPDDTLGYFTETLNLAQNNNPLKVMGIQPDDKTLHEVKTISEAVKKNAKAYPQIVCNTLPGSTTLQLVEFRFCFKRAKPPSVLQDCPNKLAGTCKSETDEIRFPPAPPIS</sequence>
<keyword evidence="2" id="KW-0540">Nuclease</keyword>
<dbReference type="AlphaFoldDB" id="A0A6P6AHN6"/>
<dbReference type="InterPro" id="IPR001568">
    <property type="entry name" value="RNase_T2-like"/>
</dbReference>
<dbReference type="PROSITE" id="PS00530">
    <property type="entry name" value="RNASE_T2_1"/>
    <property type="match status" value="1"/>
</dbReference>
<dbReference type="OrthoDB" id="1884050at2759"/>
<dbReference type="PANTHER" id="PTHR11240:SF46">
    <property type="entry name" value="INTRACELLULAR RIBONUCLEASE LX-LIKE"/>
    <property type="match status" value="1"/>
</dbReference>
<dbReference type="GeneID" id="111309653"/>
<evidence type="ECO:0000256" key="1">
    <source>
        <dbReference type="ARBA" id="ARBA00007469"/>
    </source>
</evidence>
<evidence type="ECO:0000313" key="5">
    <source>
        <dbReference type="Proteomes" id="UP000515121"/>
    </source>
</evidence>
<evidence type="ECO:0000313" key="6">
    <source>
        <dbReference type="RefSeq" id="XP_022764387.1"/>
    </source>
</evidence>
<proteinExistence type="inferred from homology"/>
<dbReference type="Proteomes" id="UP000515121">
    <property type="component" value="Unplaced"/>
</dbReference>
<protein>
    <submittedName>
        <fullName evidence="6">Ribonuclease 1-like</fullName>
    </submittedName>
</protein>
<evidence type="ECO:0000256" key="4">
    <source>
        <dbReference type="RuleBase" id="RU004328"/>
    </source>
</evidence>
<dbReference type="InterPro" id="IPR018188">
    <property type="entry name" value="RNase_T2_His_AS_1"/>
</dbReference>
<dbReference type="GO" id="GO:0006401">
    <property type="term" value="P:RNA catabolic process"/>
    <property type="evidence" value="ECO:0007669"/>
    <property type="project" value="TreeGrafter"/>
</dbReference>
<evidence type="ECO:0000256" key="3">
    <source>
        <dbReference type="ARBA" id="ARBA00023239"/>
    </source>
</evidence>
<gene>
    <name evidence="6" type="primary">LOC111309653</name>
</gene>
<name>A0A6P6AHN6_DURZI</name>
<reference evidence="6" key="1">
    <citation type="submission" date="2025-08" db="UniProtKB">
        <authorList>
            <consortium name="RefSeq"/>
        </authorList>
    </citation>
    <scope>IDENTIFICATION</scope>
    <source>
        <tissue evidence="6">Fruit stalk</tissue>
    </source>
</reference>
<dbReference type="CDD" id="cd00374">
    <property type="entry name" value="RNase_T2"/>
    <property type="match status" value="1"/>
</dbReference>
<accession>A0A6P6AHN6</accession>
<dbReference type="GO" id="GO:0005576">
    <property type="term" value="C:extracellular region"/>
    <property type="evidence" value="ECO:0007669"/>
    <property type="project" value="TreeGrafter"/>
</dbReference>
<dbReference type="PANTHER" id="PTHR11240">
    <property type="entry name" value="RIBONUCLEASE T2"/>
    <property type="match status" value="1"/>
</dbReference>
<keyword evidence="5" id="KW-1185">Reference proteome</keyword>
<organism evidence="5 6">
    <name type="scientific">Durio zibethinus</name>
    <name type="common">Durian</name>
    <dbReference type="NCBI Taxonomy" id="66656"/>
    <lineage>
        <taxon>Eukaryota</taxon>
        <taxon>Viridiplantae</taxon>
        <taxon>Streptophyta</taxon>
        <taxon>Embryophyta</taxon>
        <taxon>Tracheophyta</taxon>
        <taxon>Spermatophyta</taxon>
        <taxon>Magnoliopsida</taxon>
        <taxon>eudicotyledons</taxon>
        <taxon>Gunneridae</taxon>
        <taxon>Pentapetalae</taxon>
        <taxon>rosids</taxon>
        <taxon>malvids</taxon>
        <taxon>Malvales</taxon>
        <taxon>Malvaceae</taxon>
        <taxon>Helicteroideae</taxon>
        <taxon>Durio</taxon>
    </lineage>
</organism>
<dbReference type="GO" id="GO:0003723">
    <property type="term" value="F:RNA binding"/>
    <property type="evidence" value="ECO:0007669"/>
    <property type="project" value="InterPro"/>
</dbReference>
<dbReference type="Gene3D" id="3.90.730.10">
    <property type="entry name" value="Ribonuclease T2-like"/>
    <property type="match status" value="1"/>
</dbReference>
<dbReference type="GO" id="GO:0033897">
    <property type="term" value="F:ribonuclease T2 activity"/>
    <property type="evidence" value="ECO:0007669"/>
    <property type="project" value="InterPro"/>
</dbReference>
<dbReference type="KEGG" id="dzi:111309653"/>
<dbReference type="RefSeq" id="XP_022764387.1">
    <property type="nucleotide sequence ID" value="XM_022908652.1"/>
</dbReference>
<keyword evidence="3" id="KW-0456">Lyase</keyword>
<dbReference type="InterPro" id="IPR036430">
    <property type="entry name" value="RNase_T2-like_sf"/>
</dbReference>